<name>A0ABP8UZ83_9GAMM</name>
<dbReference type="EMBL" id="BAABFL010000117">
    <property type="protein sequence ID" value="GAA4649059.1"/>
    <property type="molecule type" value="Genomic_DNA"/>
</dbReference>
<gene>
    <name evidence="1" type="ORF">GCM10023116_13330</name>
</gene>
<proteinExistence type="predicted"/>
<organism evidence="1 2">
    <name type="scientific">Kistimonas scapharcae</name>
    <dbReference type="NCBI Taxonomy" id="1036133"/>
    <lineage>
        <taxon>Bacteria</taxon>
        <taxon>Pseudomonadati</taxon>
        <taxon>Pseudomonadota</taxon>
        <taxon>Gammaproteobacteria</taxon>
        <taxon>Oceanospirillales</taxon>
        <taxon>Endozoicomonadaceae</taxon>
        <taxon>Kistimonas</taxon>
    </lineage>
</organism>
<sequence>MQYNISRDQHEQLETDRRDSLARYLVNQPRQRQATFLKAMKSEALRNDICDRMRRELSLQIARMEPNVRRLRLARLRDSLRGSRNDLAFYQDILTRFSDHIDRGEGTHG</sequence>
<dbReference type="RefSeq" id="WP_345194817.1">
    <property type="nucleotide sequence ID" value="NZ_BAABFL010000117.1"/>
</dbReference>
<dbReference type="Proteomes" id="UP001500604">
    <property type="component" value="Unassembled WGS sequence"/>
</dbReference>
<reference evidence="2" key="1">
    <citation type="journal article" date="2019" name="Int. J. Syst. Evol. Microbiol.">
        <title>The Global Catalogue of Microorganisms (GCM) 10K type strain sequencing project: providing services to taxonomists for standard genome sequencing and annotation.</title>
        <authorList>
            <consortium name="The Broad Institute Genomics Platform"/>
            <consortium name="The Broad Institute Genome Sequencing Center for Infectious Disease"/>
            <person name="Wu L."/>
            <person name="Ma J."/>
        </authorList>
    </citation>
    <scope>NUCLEOTIDE SEQUENCE [LARGE SCALE GENOMIC DNA]</scope>
    <source>
        <strain evidence="2">JCM 17805</strain>
    </source>
</reference>
<evidence type="ECO:0000313" key="1">
    <source>
        <dbReference type="EMBL" id="GAA4649059.1"/>
    </source>
</evidence>
<accession>A0ABP8UZ83</accession>
<protein>
    <submittedName>
        <fullName evidence="1">Uncharacterized protein</fullName>
    </submittedName>
</protein>
<comment type="caution">
    <text evidence="1">The sequence shown here is derived from an EMBL/GenBank/DDBJ whole genome shotgun (WGS) entry which is preliminary data.</text>
</comment>
<evidence type="ECO:0000313" key="2">
    <source>
        <dbReference type="Proteomes" id="UP001500604"/>
    </source>
</evidence>
<keyword evidence="2" id="KW-1185">Reference proteome</keyword>